<comment type="caution">
    <text evidence="2">The sequence shown here is derived from an EMBL/GenBank/DDBJ whole genome shotgun (WGS) entry which is preliminary data.</text>
</comment>
<keyword evidence="2" id="KW-0808">Transferase</keyword>
<dbReference type="GO" id="GO:0000155">
    <property type="term" value="F:phosphorelay sensor kinase activity"/>
    <property type="evidence" value="ECO:0007669"/>
    <property type="project" value="InterPro"/>
</dbReference>
<dbReference type="RefSeq" id="WP_199025560.1">
    <property type="nucleotide sequence ID" value="NZ_JAELVR010000009.1"/>
</dbReference>
<dbReference type="Proteomes" id="UP000619079">
    <property type="component" value="Unassembled WGS sequence"/>
</dbReference>
<dbReference type="EMBL" id="JAELVR010000009">
    <property type="protein sequence ID" value="MBJ6372689.1"/>
    <property type="molecule type" value="Genomic_DNA"/>
</dbReference>
<evidence type="ECO:0000259" key="1">
    <source>
        <dbReference type="Pfam" id="PF07475"/>
    </source>
</evidence>
<name>A0A8J7JE39_9RHOB</name>
<evidence type="ECO:0000313" key="3">
    <source>
        <dbReference type="Proteomes" id="UP000619079"/>
    </source>
</evidence>
<dbReference type="Pfam" id="PF07475">
    <property type="entry name" value="Hpr_kinase_C"/>
    <property type="match status" value="1"/>
</dbReference>
<protein>
    <submittedName>
        <fullName evidence="2">HPr kinase/phosphatase C-terminal domain-containing protein</fullName>
    </submittedName>
</protein>
<dbReference type="Gene3D" id="3.40.50.300">
    <property type="entry name" value="P-loop containing nucleotide triphosphate hydrolases"/>
    <property type="match status" value="1"/>
</dbReference>
<proteinExistence type="predicted"/>
<dbReference type="InterPro" id="IPR027417">
    <property type="entry name" value="P-loop_NTPase"/>
</dbReference>
<dbReference type="SUPFAM" id="SSF53795">
    <property type="entry name" value="PEP carboxykinase-like"/>
    <property type="match status" value="1"/>
</dbReference>
<feature type="domain" description="HPr kinase/phosphorylase C-terminal" evidence="1">
    <location>
        <begin position="5"/>
        <end position="85"/>
    </location>
</feature>
<dbReference type="GO" id="GO:0006109">
    <property type="term" value="P:regulation of carbohydrate metabolic process"/>
    <property type="evidence" value="ECO:0007669"/>
    <property type="project" value="InterPro"/>
</dbReference>
<gene>
    <name evidence="2" type="ORF">JF290_14225</name>
</gene>
<organism evidence="2 3">
    <name type="scientific">Sedimentitalea arenosa</name>
    <dbReference type="NCBI Taxonomy" id="2798803"/>
    <lineage>
        <taxon>Bacteria</taxon>
        <taxon>Pseudomonadati</taxon>
        <taxon>Pseudomonadota</taxon>
        <taxon>Alphaproteobacteria</taxon>
        <taxon>Rhodobacterales</taxon>
        <taxon>Paracoccaceae</taxon>
        <taxon>Sedimentitalea</taxon>
    </lineage>
</organism>
<dbReference type="AlphaFoldDB" id="A0A8J7JE39"/>
<dbReference type="InterPro" id="IPR011104">
    <property type="entry name" value="Hpr_kin/Pase_C"/>
</dbReference>
<dbReference type="CDD" id="cd01918">
    <property type="entry name" value="HprK_C"/>
    <property type="match status" value="1"/>
</dbReference>
<sequence length="144" mass="14859">MRTHHSQTVHGTCVALCGRGLLLIGASGSGKSSLALSLMAMGATLVSDDRVVLKSEEGMMTATAPTGIEGLIEARGVGILTAKSLESVSVAAVVDMDRVEAARLPAARQTSYLGTSIPLLHKVDAPHFAAALLQFLKSGRHAPT</sequence>
<accession>A0A8J7JE39</accession>
<reference evidence="2" key="1">
    <citation type="submission" date="2020-12" db="EMBL/GenBank/DDBJ databases">
        <title>Sedimentitalea sp. nov., isolated from sand in Incheon.</title>
        <authorList>
            <person name="Kim W."/>
        </authorList>
    </citation>
    <scope>NUCLEOTIDE SEQUENCE</scope>
    <source>
        <strain evidence="2">CAU 1593</strain>
    </source>
</reference>
<keyword evidence="3" id="KW-1185">Reference proteome</keyword>
<evidence type="ECO:0000313" key="2">
    <source>
        <dbReference type="EMBL" id="MBJ6372689.1"/>
    </source>
</evidence>
<keyword evidence="2" id="KW-0418">Kinase</keyword>
<dbReference type="GO" id="GO:0005524">
    <property type="term" value="F:ATP binding"/>
    <property type="evidence" value="ECO:0007669"/>
    <property type="project" value="InterPro"/>
</dbReference>